<dbReference type="PANTHER" id="PTHR22926:SF3">
    <property type="entry name" value="UNDECAPRENYL-PHOSPHATE ALPHA-N-ACETYLGLUCOSAMINYL 1-PHOSPHATE TRANSFERASE"/>
    <property type="match status" value="1"/>
</dbReference>
<accession>A0A178LDU4</accession>
<dbReference type="AlphaFoldDB" id="A0A178LDU4"/>
<feature type="transmembrane region" description="Helical" evidence="8">
    <location>
        <begin position="129"/>
        <end position="150"/>
    </location>
</feature>
<comment type="subcellular location">
    <subcellularLocation>
        <location evidence="1">Cell membrane</location>
        <topology evidence="1">Multi-pass membrane protein</topology>
    </subcellularLocation>
</comment>
<feature type="transmembrane region" description="Helical" evidence="8">
    <location>
        <begin position="72"/>
        <end position="91"/>
    </location>
</feature>
<dbReference type="Proteomes" id="UP000078356">
    <property type="component" value="Unassembled WGS sequence"/>
</dbReference>
<evidence type="ECO:0000256" key="5">
    <source>
        <dbReference type="ARBA" id="ARBA00022989"/>
    </source>
</evidence>
<name>A0A178LDU4_9PSED</name>
<keyword evidence="4 8" id="KW-0812">Transmembrane</keyword>
<feature type="transmembrane region" description="Helical" evidence="8">
    <location>
        <begin position="103"/>
        <end position="123"/>
    </location>
</feature>
<feature type="binding site" evidence="7">
    <location>
        <position position="214"/>
    </location>
    <ligand>
        <name>Mg(2+)</name>
        <dbReference type="ChEBI" id="CHEBI:18420"/>
    </ligand>
</feature>
<comment type="cofactor">
    <cofactor evidence="7">
        <name>Mg(2+)</name>
        <dbReference type="ChEBI" id="CHEBI:18420"/>
    </cofactor>
</comment>
<dbReference type="GO" id="GO:0016780">
    <property type="term" value="F:phosphotransferase activity, for other substituted phosphate groups"/>
    <property type="evidence" value="ECO:0007669"/>
    <property type="project" value="InterPro"/>
</dbReference>
<evidence type="ECO:0000313" key="10">
    <source>
        <dbReference type="Proteomes" id="UP000078356"/>
    </source>
</evidence>
<dbReference type="EMBL" id="LWCR01000023">
    <property type="protein sequence ID" value="OAN28404.1"/>
    <property type="molecule type" value="Genomic_DNA"/>
</dbReference>
<dbReference type="CDD" id="cd06854">
    <property type="entry name" value="GT_WbpL_WbcO_like"/>
    <property type="match status" value="1"/>
</dbReference>
<gene>
    <name evidence="9" type="ORF">A4V15_04365</name>
</gene>
<protein>
    <submittedName>
        <fullName evidence="9">Glycosyl transferase</fullName>
    </submittedName>
</protein>
<keyword evidence="6 8" id="KW-0472">Membrane</keyword>
<comment type="caution">
    <text evidence="9">The sequence shown here is derived from an EMBL/GenBank/DDBJ whole genome shotgun (WGS) entry which is preliminary data.</text>
</comment>
<evidence type="ECO:0000256" key="3">
    <source>
        <dbReference type="ARBA" id="ARBA00022679"/>
    </source>
</evidence>
<evidence type="ECO:0000256" key="2">
    <source>
        <dbReference type="ARBA" id="ARBA00022475"/>
    </source>
</evidence>
<feature type="transmembrane region" description="Helical" evidence="8">
    <location>
        <begin position="239"/>
        <end position="258"/>
    </location>
</feature>
<keyword evidence="5 8" id="KW-1133">Transmembrane helix</keyword>
<dbReference type="GO" id="GO:0046872">
    <property type="term" value="F:metal ion binding"/>
    <property type="evidence" value="ECO:0007669"/>
    <property type="project" value="UniProtKB-KW"/>
</dbReference>
<evidence type="ECO:0000256" key="8">
    <source>
        <dbReference type="SAM" id="Phobius"/>
    </source>
</evidence>
<dbReference type="GO" id="GO:0009103">
    <property type="term" value="P:lipopolysaccharide biosynthetic process"/>
    <property type="evidence" value="ECO:0007669"/>
    <property type="project" value="TreeGrafter"/>
</dbReference>
<keyword evidence="2" id="KW-1003">Cell membrane</keyword>
<dbReference type="GO" id="GO:0005886">
    <property type="term" value="C:plasma membrane"/>
    <property type="evidence" value="ECO:0007669"/>
    <property type="project" value="UniProtKB-SubCell"/>
</dbReference>
<sequence>MLLLLLLLLLAGGCSWLGTAALRRYALSGGLLDEPNARSSHQVPTPRGGGLAIVVVFVLGCIVLQLLGQLDAASSGVLIGAGLLVAVLGFVDDHRHVGAGWRLLGHFLAAVAVLLWLGGYGALPAQLSAVLGLPGWLVMTLGVLYLVWMLNLYNFMDGIDGIAGVEALVVCLGMALIYAVTGHGALLGAPLLLAAAVGGFLCWNFPPARIFMGDVGSGFLGLILGMLSLQAALADLALFWAWLILLGVFVVDATWTLLRRLSRGKKPYEAHRTHAYQWASRRHGAHRPVTLAVLAINLFWLLPIALLVGLGLLSAILGLLLAYGPLLCLALRYHAGTDEVAMAAQSTGFRD</sequence>
<keyword evidence="7" id="KW-0479">Metal-binding</keyword>
<organism evidence="9 10">
    <name type="scientific">Pseudomonas oryzihabitans</name>
    <dbReference type="NCBI Taxonomy" id="47885"/>
    <lineage>
        <taxon>Bacteria</taxon>
        <taxon>Pseudomonadati</taxon>
        <taxon>Pseudomonadota</taxon>
        <taxon>Gammaproteobacteria</taxon>
        <taxon>Pseudomonadales</taxon>
        <taxon>Pseudomonadaceae</taxon>
        <taxon>Pseudomonas</taxon>
    </lineage>
</organism>
<feature type="transmembrane region" description="Helical" evidence="8">
    <location>
        <begin position="215"/>
        <end position="233"/>
    </location>
</feature>
<dbReference type="GO" id="GO:0071555">
    <property type="term" value="P:cell wall organization"/>
    <property type="evidence" value="ECO:0007669"/>
    <property type="project" value="TreeGrafter"/>
</dbReference>
<proteinExistence type="predicted"/>
<dbReference type="InterPro" id="IPR000715">
    <property type="entry name" value="Glycosyl_transferase_4"/>
</dbReference>
<reference evidence="9 10" key="1">
    <citation type="submission" date="2016-04" db="EMBL/GenBank/DDBJ databases">
        <title>Draft Genome Sequences of Staphylococcus capitis Strain H36, S. capitis Strain H65, S. cohnii Strain H62, S. hominis Strain H69, Mycobacterium iranicum Strain H39, Plantibacter sp. Strain H53, Pseudomonas oryzihabitans Strain H72, and Microbacterium sp. Strain H83, isolated from residential settings.</title>
        <authorList>
            <person name="Lymperopoulou D."/>
            <person name="Adams R.I."/>
            <person name="Lindow S."/>
            <person name="Coil D.A."/>
            <person name="Jospin G."/>
            <person name="Eisen J.A."/>
        </authorList>
    </citation>
    <scope>NUCLEOTIDE SEQUENCE [LARGE SCALE GENOMIC DNA]</scope>
    <source>
        <strain evidence="9 10">H72</strain>
    </source>
</reference>
<feature type="transmembrane region" description="Helical" evidence="8">
    <location>
        <begin position="162"/>
        <end position="180"/>
    </location>
</feature>
<feature type="transmembrane region" description="Helical" evidence="8">
    <location>
        <begin position="186"/>
        <end position="203"/>
    </location>
</feature>
<evidence type="ECO:0000256" key="1">
    <source>
        <dbReference type="ARBA" id="ARBA00004651"/>
    </source>
</evidence>
<keyword evidence="7" id="KW-0460">Magnesium</keyword>
<evidence type="ECO:0000256" key="4">
    <source>
        <dbReference type="ARBA" id="ARBA00022692"/>
    </source>
</evidence>
<feature type="binding site" evidence="7">
    <location>
        <position position="154"/>
    </location>
    <ligand>
        <name>Mg(2+)</name>
        <dbReference type="ChEBI" id="CHEBI:18420"/>
    </ligand>
</feature>
<feature type="transmembrane region" description="Helical" evidence="8">
    <location>
        <begin position="291"/>
        <end position="323"/>
    </location>
</feature>
<dbReference type="GO" id="GO:0044038">
    <property type="term" value="P:cell wall macromolecule biosynthetic process"/>
    <property type="evidence" value="ECO:0007669"/>
    <property type="project" value="TreeGrafter"/>
</dbReference>
<evidence type="ECO:0000256" key="7">
    <source>
        <dbReference type="PIRSR" id="PIRSR600715-1"/>
    </source>
</evidence>
<evidence type="ECO:0000256" key="6">
    <source>
        <dbReference type="ARBA" id="ARBA00023136"/>
    </source>
</evidence>
<dbReference type="Pfam" id="PF00953">
    <property type="entry name" value="Glycos_transf_4"/>
    <property type="match status" value="1"/>
</dbReference>
<keyword evidence="3 9" id="KW-0808">Transferase</keyword>
<dbReference type="PANTHER" id="PTHR22926">
    <property type="entry name" value="PHOSPHO-N-ACETYLMURAMOYL-PENTAPEPTIDE-TRANSFERASE"/>
    <property type="match status" value="1"/>
</dbReference>
<evidence type="ECO:0000313" key="9">
    <source>
        <dbReference type="EMBL" id="OAN28404.1"/>
    </source>
</evidence>